<dbReference type="Bgee" id="ENSGGOG00000043381">
    <property type="expression patterns" value="Expressed in cerebellum and 6 other cell types or tissues"/>
</dbReference>
<evidence type="ECO:0000256" key="1">
    <source>
        <dbReference type="ARBA" id="ARBA00008971"/>
    </source>
</evidence>
<dbReference type="EMBL" id="CABD030098956">
    <property type="status" value="NOT_ANNOTATED_CDS"/>
    <property type="molecule type" value="Genomic_DNA"/>
</dbReference>
<evidence type="ECO:0000313" key="5">
    <source>
        <dbReference type="Proteomes" id="UP000001519"/>
    </source>
</evidence>
<reference evidence="4 5" key="2">
    <citation type="journal article" date="2012" name="Nature">
        <title>Insights into hominid evolution from the gorilla genome sequence.</title>
        <authorList>
            <person name="Scally A."/>
            <person name="Dutheil J.Y."/>
            <person name="Hillier L.W."/>
            <person name="Jordan G.E."/>
            <person name="Goodhead I."/>
            <person name="Herrero J."/>
            <person name="Hobolth A."/>
            <person name="Lappalainen T."/>
            <person name="Mailund T."/>
            <person name="Marques-Bonet T."/>
            <person name="McCarthy S."/>
            <person name="Montgomery S.H."/>
            <person name="Schwalie P.C."/>
            <person name="Tang Y.A."/>
            <person name="Ward M.C."/>
            <person name="Xue Y."/>
            <person name="Yngvadottir B."/>
            <person name="Alkan C."/>
            <person name="Andersen L.N."/>
            <person name="Ayub Q."/>
            <person name="Ball E.V."/>
            <person name="Beal K."/>
            <person name="Bradley B.J."/>
            <person name="Chen Y."/>
            <person name="Clee C.M."/>
            <person name="Fitzgerald S."/>
            <person name="Graves T.A."/>
            <person name="Gu Y."/>
            <person name="Heath P."/>
            <person name="Heger A."/>
            <person name="Karakoc E."/>
            <person name="Kolb-Kokocinski A."/>
            <person name="Laird G.K."/>
            <person name="Lunter G."/>
            <person name="Meader S."/>
            <person name="Mort M."/>
            <person name="Mullikin J.C."/>
            <person name="Munch K."/>
            <person name="O'Connor T.D."/>
            <person name="Phillips A.D."/>
            <person name="Prado-Martinez J."/>
            <person name="Rogers A.S."/>
            <person name="Sajjadian S."/>
            <person name="Schmidt D."/>
            <person name="Shaw K."/>
            <person name="Simpson J.T."/>
            <person name="Stenson P.D."/>
            <person name="Turner D.J."/>
            <person name="Vigilant L."/>
            <person name="Vilella A.J."/>
            <person name="Whitener W."/>
            <person name="Zhu B."/>
            <person name="Cooper D.N."/>
            <person name="de Jong P."/>
            <person name="Dermitzakis E.T."/>
            <person name="Eichler E.E."/>
            <person name="Flicek P."/>
            <person name="Goldman N."/>
            <person name="Mundy N.I."/>
            <person name="Ning Z."/>
            <person name="Odom D.T."/>
            <person name="Ponting C.P."/>
            <person name="Quail M.A."/>
            <person name="Ryder O.A."/>
            <person name="Searle S.M."/>
            <person name="Warren W.C."/>
            <person name="Wilson R.K."/>
            <person name="Schierup M.H."/>
            <person name="Rogers J."/>
            <person name="Tyler-Smith C."/>
            <person name="Durbin R."/>
        </authorList>
    </citation>
    <scope>NUCLEOTIDE SEQUENCE [LARGE SCALE GENOMIC DNA]</scope>
</reference>
<dbReference type="AlphaFoldDB" id="G3RUQ7"/>
<sequence>MRVWWMLFWLLFLLLLEFISHQCISVINTLADHHHRGTDFGGSPWLDIIIEFPRSYKVVIILWTVYLWLSFLKTIFQSENGHDGSTDVQQRAWRSNRRRQEGNKIGRKDVITLWRHVKTKVTPKIRKMKVTTKINHHDKISGKRKTAKKQKMFQRARELRRRAEDYHKCKIPPSARKPLCNWVSLLVFLAFGHSLPGQDMDTFFSLQLCAQALQREMAERKAAYKHHSPIPVGNRVVQKHFHPHPVGPLI</sequence>
<name>G3RUQ7_GORGO</name>
<dbReference type="EMBL" id="CABD030098957">
    <property type="status" value="NOT_ANNOTATED_CDS"/>
    <property type="molecule type" value="Genomic_DNA"/>
</dbReference>
<dbReference type="Ensembl" id="ENSGGOT00000025396.2">
    <property type="protein sequence ID" value="ENSGGOP00000019536.2"/>
    <property type="gene ID" value="ENSGGOG00000043381.1"/>
</dbReference>
<reference evidence="4" key="3">
    <citation type="submission" date="2025-08" db="UniProtKB">
        <authorList>
            <consortium name="Ensembl"/>
        </authorList>
    </citation>
    <scope>IDENTIFICATION</scope>
</reference>
<dbReference type="Proteomes" id="UP000001519">
    <property type="component" value="Chromosome 16"/>
</dbReference>
<dbReference type="PANTHER" id="PTHR15438:SF12">
    <property type="entry name" value="NPIPB5"/>
    <property type="match status" value="1"/>
</dbReference>
<dbReference type="EMBL" id="CABD030098954">
    <property type="status" value="NOT_ANNOTATED_CDS"/>
    <property type="molecule type" value="Genomic_DNA"/>
</dbReference>
<evidence type="ECO:0000256" key="2">
    <source>
        <dbReference type="SAM" id="SignalP"/>
    </source>
</evidence>
<dbReference type="InterPro" id="IPR054697">
    <property type="entry name" value="NPIP_N"/>
</dbReference>
<dbReference type="OMA" id="NSHCEIS"/>
<feature type="chain" id="PRO_5014180042" description="Nuclear pore complex interacting protein N-terminal domain-containing protein" evidence="2">
    <location>
        <begin position="22"/>
        <end position="250"/>
    </location>
</feature>
<dbReference type="EMBL" id="CABD030098950">
    <property type="status" value="NOT_ANNOTATED_CDS"/>
    <property type="molecule type" value="Genomic_DNA"/>
</dbReference>
<reference evidence="5" key="1">
    <citation type="submission" date="2011-05" db="EMBL/GenBank/DDBJ databases">
        <title>Insights into the evolution of the great apes provided by the gorilla genome.</title>
        <authorList>
            <person name="Scally A."/>
        </authorList>
    </citation>
    <scope>NUCLEOTIDE SEQUENCE [LARGE SCALE GENOMIC DNA]</scope>
</reference>
<dbReference type="EMBL" id="CABD030098951">
    <property type="status" value="NOT_ANNOTATED_CDS"/>
    <property type="molecule type" value="Genomic_DNA"/>
</dbReference>
<dbReference type="GeneTree" id="ENSGT00540000072033"/>
<dbReference type="EMBL" id="CABD030098955">
    <property type="status" value="NOT_ANNOTATED_CDS"/>
    <property type="molecule type" value="Genomic_DNA"/>
</dbReference>
<protein>
    <recommendedName>
        <fullName evidence="3">Nuclear pore complex interacting protein N-terminal domain-containing protein</fullName>
    </recommendedName>
</protein>
<comment type="similarity">
    <text evidence="1">Belongs to the NPIP family.</text>
</comment>
<feature type="signal peptide" evidence="2">
    <location>
        <begin position="1"/>
        <end position="21"/>
    </location>
</feature>
<dbReference type="EMBL" id="CABD030098953">
    <property type="status" value="NOT_ANNOTATED_CDS"/>
    <property type="molecule type" value="Genomic_DNA"/>
</dbReference>
<feature type="domain" description="Nuclear pore complex interacting protein N-terminal" evidence="3">
    <location>
        <begin position="26"/>
        <end position="228"/>
    </location>
</feature>
<dbReference type="STRING" id="9593.ENSGGOP00000019536"/>
<dbReference type="Pfam" id="PF06409">
    <property type="entry name" value="NPIP"/>
    <property type="match status" value="1"/>
</dbReference>
<accession>G3RUQ7</accession>
<dbReference type="InterPro" id="IPR009443">
    <property type="entry name" value="NPIP"/>
</dbReference>
<reference evidence="4" key="4">
    <citation type="submission" date="2025-09" db="UniProtKB">
        <authorList>
            <consortium name="Ensembl"/>
        </authorList>
    </citation>
    <scope>IDENTIFICATION</scope>
</reference>
<dbReference type="PANTHER" id="PTHR15438">
    <property type="entry name" value="NUCLEAR PORE COMPLEX INTERACTING PROTEIN"/>
    <property type="match status" value="1"/>
</dbReference>
<proteinExistence type="inferred from homology"/>
<evidence type="ECO:0000313" key="4">
    <source>
        <dbReference type="Ensembl" id="ENSGGOP00000019536.2"/>
    </source>
</evidence>
<keyword evidence="5" id="KW-1185">Reference proteome</keyword>
<evidence type="ECO:0000259" key="3">
    <source>
        <dbReference type="Pfam" id="PF06409"/>
    </source>
</evidence>
<dbReference type="EMBL" id="CABD030098959">
    <property type="status" value="NOT_ANNOTATED_CDS"/>
    <property type="molecule type" value="Genomic_DNA"/>
</dbReference>
<organism evidence="4 5">
    <name type="scientific">Gorilla gorilla gorilla</name>
    <name type="common">Western lowland gorilla</name>
    <dbReference type="NCBI Taxonomy" id="9595"/>
    <lineage>
        <taxon>Eukaryota</taxon>
        <taxon>Metazoa</taxon>
        <taxon>Chordata</taxon>
        <taxon>Craniata</taxon>
        <taxon>Vertebrata</taxon>
        <taxon>Euteleostomi</taxon>
        <taxon>Mammalia</taxon>
        <taxon>Eutheria</taxon>
        <taxon>Euarchontoglires</taxon>
        <taxon>Primates</taxon>
        <taxon>Haplorrhini</taxon>
        <taxon>Catarrhini</taxon>
        <taxon>Hominidae</taxon>
        <taxon>Gorilla</taxon>
    </lineage>
</organism>
<keyword evidence="2" id="KW-0732">Signal</keyword>
<dbReference type="EMBL" id="CABD030098952">
    <property type="status" value="NOT_ANNOTATED_CDS"/>
    <property type="molecule type" value="Genomic_DNA"/>
</dbReference>
<dbReference type="InParanoid" id="G3RUQ7"/>
<dbReference type="EMBL" id="CABD030098958">
    <property type="status" value="NOT_ANNOTATED_CDS"/>
    <property type="molecule type" value="Genomic_DNA"/>
</dbReference>